<dbReference type="Pfam" id="PF01555">
    <property type="entry name" value="N6_N4_Mtase"/>
    <property type="match status" value="1"/>
</dbReference>
<evidence type="ECO:0000313" key="6">
    <source>
        <dbReference type="Proteomes" id="UP000317243"/>
    </source>
</evidence>
<feature type="domain" description="DNA methylase N-4/N-6" evidence="4">
    <location>
        <begin position="33"/>
        <end position="261"/>
    </location>
</feature>
<dbReference type="PANTHER" id="PTHR13370:SF3">
    <property type="entry name" value="TRNA (GUANINE(10)-N2)-METHYLTRANSFERASE HOMOLOG"/>
    <property type="match status" value="1"/>
</dbReference>
<evidence type="ECO:0000256" key="1">
    <source>
        <dbReference type="ARBA" id="ARBA00022603"/>
    </source>
</evidence>
<reference evidence="5 6" key="1">
    <citation type="submission" date="2019-02" db="EMBL/GenBank/DDBJ databases">
        <title>Deep-cultivation of Planctomycetes and their phenomic and genomic characterization uncovers novel biology.</title>
        <authorList>
            <person name="Wiegand S."/>
            <person name="Jogler M."/>
            <person name="Boedeker C."/>
            <person name="Pinto D."/>
            <person name="Vollmers J."/>
            <person name="Rivas-Marin E."/>
            <person name="Kohn T."/>
            <person name="Peeters S.H."/>
            <person name="Heuer A."/>
            <person name="Rast P."/>
            <person name="Oberbeckmann S."/>
            <person name="Bunk B."/>
            <person name="Jeske O."/>
            <person name="Meyerdierks A."/>
            <person name="Storesund J.E."/>
            <person name="Kallscheuer N."/>
            <person name="Luecker S."/>
            <person name="Lage O.M."/>
            <person name="Pohl T."/>
            <person name="Merkel B.J."/>
            <person name="Hornburger P."/>
            <person name="Mueller R.-W."/>
            <person name="Bruemmer F."/>
            <person name="Labrenz M."/>
            <person name="Spormann A.M."/>
            <person name="Op Den Camp H."/>
            <person name="Overmann J."/>
            <person name="Amann R."/>
            <person name="Jetten M.S.M."/>
            <person name="Mascher T."/>
            <person name="Medema M.H."/>
            <person name="Devos D.P."/>
            <person name="Kaster A.-K."/>
            <person name="Ovreas L."/>
            <person name="Rohde M."/>
            <person name="Galperin M.Y."/>
            <person name="Jogler C."/>
        </authorList>
    </citation>
    <scope>NUCLEOTIDE SEQUENCE [LARGE SCALE GENOMIC DNA]</scope>
    <source>
        <strain evidence="5 6">KOR42</strain>
    </source>
</reference>
<dbReference type="GO" id="GO:0003677">
    <property type="term" value="F:DNA binding"/>
    <property type="evidence" value="ECO:0007669"/>
    <property type="project" value="InterPro"/>
</dbReference>
<proteinExistence type="inferred from homology"/>
<evidence type="ECO:0000256" key="3">
    <source>
        <dbReference type="RuleBase" id="RU362026"/>
    </source>
</evidence>
<accession>A0A5C5X7R8</accession>
<evidence type="ECO:0000256" key="2">
    <source>
        <dbReference type="ARBA" id="ARBA00022679"/>
    </source>
</evidence>
<evidence type="ECO:0000313" key="5">
    <source>
        <dbReference type="EMBL" id="TWT59000.1"/>
    </source>
</evidence>
<dbReference type="AlphaFoldDB" id="A0A5C5X7R8"/>
<name>A0A5C5X7R8_9PLAN</name>
<dbReference type="InterPro" id="IPR002941">
    <property type="entry name" value="DNA_methylase_N4/N6"/>
</dbReference>
<dbReference type="SUPFAM" id="SSF53335">
    <property type="entry name" value="S-adenosyl-L-methionine-dependent methyltransferases"/>
    <property type="match status" value="1"/>
</dbReference>
<keyword evidence="2 5" id="KW-0808">Transferase</keyword>
<sequence>MAENWKTIASGERYRIIQGDCQDVMRDTAIRPNLIFADPPFNVGKKYDGYVDRRTNKEFRQWVISWTKLAYTILDDDGVLVLHGPDALADIWIPLLINERWRRIAWVNWYYSFGQWTDRNWIDSRCHAFVIRKGGGNTWNPIDVMIKSERLKMGDKRVKTSRYKGMRLPGTVWGVQGDEELGVPDDTKGMCRIQGNNRERERECSNQLPEAYLKRFILAYTNTGDLVFDPFCGSGTTAKVAVETGRDVVTCDVSENSCRVASDRVKRMLKESPEILEVL</sequence>
<dbReference type="EMBL" id="SIHI01000001">
    <property type="protein sequence ID" value="TWT59000.1"/>
    <property type="molecule type" value="Genomic_DNA"/>
</dbReference>
<dbReference type="PANTHER" id="PTHR13370">
    <property type="entry name" value="RNA METHYLASE-RELATED"/>
    <property type="match status" value="1"/>
</dbReference>
<comment type="similarity">
    <text evidence="3">Belongs to the N(4)/N(6)-methyltransferase family.</text>
</comment>
<dbReference type="Gene3D" id="3.40.50.150">
    <property type="entry name" value="Vaccinia Virus protein VP39"/>
    <property type="match status" value="1"/>
</dbReference>
<organism evidence="5 6">
    <name type="scientific">Thalassoglobus neptunius</name>
    <dbReference type="NCBI Taxonomy" id="1938619"/>
    <lineage>
        <taxon>Bacteria</taxon>
        <taxon>Pseudomonadati</taxon>
        <taxon>Planctomycetota</taxon>
        <taxon>Planctomycetia</taxon>
        <taxon>Planctomycetales</taxon>
        <taxon>Planctomycetaceae</taxon>
        <taxon>Thalassoglobus</taxon>
    </lineage>
</organism>
<dbReference type="EC" id="2.1.1.-" evidence="3"/>
<evidence type="ECO:0000259" key="4">
    <source>
        <dbReference type="Pfam" id="PF01555"/>
    </source>
</evidence>
<keyword evidence="6" id="KW-1185">Reference proteome</keyword>
<dbReference type="OrthoDB" id="9773571at2"/>
<dbReference type="PRINTS" id="PR00508">
    <property type="entry name" value="S21N4MTFRASE"/>
</dbReference>
<dbReference type="GO" id="GO:0005737">
    <property type="term" value="C:cytoplasm"/>
    <property type="evidence" value="ECO:0007669"/>
    <property type="project" value="TreeGrafter"/>
</dbReference>
<dbReference type="GO" id="GO:0008170">
    <property type="term" value="F:N-methyltransferase activity"/>
    <property type="evidence" value="ECO:0007669"/>
    <property type="project" value="InterPro"/>
</dbReference>
<dbReference type="InterPro" id="IPR029063">
    <property type="entry name" value="SAM-dependent_MTases_sf"/>
</dbReference>
<protein>
    <recommendedName>
        <fullName evidence="3">Methyltransferase</fullName>
        <ecNumber evidence="3">2.1.1.-</ecNumber>
    </recommendedName>
</protein>
<keyword evidence="1 5" id="KW-0489">Methyltransferase</keyword>
<gene>
    <name evidence="5" type="primary">yhdJ_1</name>
    <name evidence="5" type="ORF">KOR42_23870</name>
</gene>
<dbReference type="GO" id="GO:0032259">
    <property type="term" value="P:methylation"/>
    <property type="evidence" value="ECO:0007669"/>
    <property type="project" value="UniProtKB-KW"/>
</dbReference>
<dbReference type="Proteomes" id="UP000317243">
    <property type="component" value="Unassembled WGS sequence"/>
</dbReference>
<dbReference type="InterPro" id="IPR001091">
    <property type="entry name" value="RM_Methyltransferase"/>
</dbReference>
<dbReference type="RefSeq" id="WP_146509774.1">
    <property type="nucleotide sequence ID" value="NZ_SIHI01000001.1"/>
</dbReference>
<comment type="caution">
    <text evidence="5">The sequence shown here is derived from an EMBL/GenBank/DDBJ whole genome shotgun (WGS) entry which is preliminary data.</text>
</comment>